<evidence type="ECO:0000313" key="2">
    <source>
        <dbReference type="EMBL" id="KAK4324264.1"/>
    </source>
</evidence>
<organism evidence="2 3">
    <name type="scientific">Petrolisthes manimaculis</name>
    <dbReference type="NCBI Taxonomy" id="1843537"/>
    <lineage>
        <taxon>Eukaryota</taxon>
        <taxon>Metazoa</taxon>
        <taxon>Ecdysozoa</taxon>
        <taxon>Arthropoda</taxon>
        <taxon>Crustacea</taxon>
        <taxon>Multicrustacea</taxon>
        <taxon>Malacostraca</taxon>
        <taxon>Eumalacostraca</taxon>
        <taxon>Eucarida</taxon>
        <taxon>Decapoda</taxon>
        <taxon>Pleocyemata</taxon>
        <taxon>Anomura</taxon>
        <taxon>Galatheoidea</taxon>
        <taxon>Porcellanidae</taxon>
        <taxon>Petrolisthes</taxon>
    </lineage>
</organism>
<dbReference type="Gene3D" id="2.60.40.150">
    <property type="entry name" value="C2 domain"/>
    <property type="match status" value="1"/>
</dbReference>
<feature type="region of interest" description="Disordered" evidence="1">
    <location>
        <begin position="262"/>
        <end position="294"/>
    </location>
</feature>
<dbReference type="GO" id="GO:0003723">
    <property type="term" value="F:RNA binding"/>
    <property type="evidence" value="ECO:0007669"/>
    <property type="project" value="TreeGrafter"/>
</dbReference>
<proteinExistence type="predicted"/>
<dbReference type="GO" id="GO:0006620">
    <property type="term" value="P:post-translational protein targeting to endoplasmic reticulum membrane"/>
    <property type="evidence" value="ECO:0007669"/>
    <property type="project" value="TreeGrafter"/>
</dbReference>
<feature type="compositionally biased region" description="Low complexity" evidence="1">
    <location>
        <begin position="268"/>
        <end position="279"/>
    </location>
</feature>
<dbReference type="InterPro" id="IPR035892">
    <property type="entry name" value="C2_domain_sf"/>
</dbReference>
<dbReference type="AlphaFoldDB" id="A0AAE1QCD6"/>
<feature type="region of interest" description="Disordered" evidence="1">
    <location>
        <begin position="25"/>
        <end position="79"/>
    </location>
</feature>
<dbReference type="GO" id="GO:0008320">
    <property type="term" value="F:protein transmembrane transporter activity"/>
    <property type="evidence" value="ECO:0007669"/>
    <property type="project" value="TreeGrafter"/>
</dbReference>
<dbReference type="PANTHER" id="PTHR24075">
    <property type="entry name" value="SEC63 DOMAIN-CONTAINING"/>
    <property type="match status" value="1"/>
</dbReference>
<dbReference type="InterPro" id="IPR014756">
    <property type="entry name" value="Ig_E-set"/>
</dbReference>
<sequence>MMINRKKDKELTVRKDSVYRIKKEQTVRKEGVERMDKKKENIQTQINNYQEDIEDEEEGKLKHKQMKKQNEKDDSASHRADISASISFKSDKADHSPSKADKIEFHDDNSIFHADSKNTNNVLTKADKFAEKILTNEKYDNDFYDDDAEWERGQRGLMKETMVLEMIPRLSHIVHCPYYPGDKHEYWWLYVCERTTQKLISSPYHITNLMEYGEYKIEFTAPNHIGVYVYQICLRSDSYLGVDQIADLKFDVKKERDFPLNHPQWQISSSSDDSSYLWTTDDDDDDDSGDSNSD</sequence>
<comment type="caution">
    <text evidence="2">The sequence shown here is derived from an EMBL/GenBank/DDBJ whole genome shotgun (WGS) entry which is preliminary data.</text>
</comment>
<dbReference type="Proteomes" id="UP001292094">
    <property type="component" value="Unassembled WGS sequence"/>
</dbReference>
<feature type="compositionally biased region" description="Basic and acidic residues" evidence="1">
    <location>
        <begin position="25"/>
        <end position="41"/>
    </location>
</feature>
<protein>
    <recommendedName>
        <fullName evidence="4">SEC63 domain-containing protein</fullName>
    </recommendedName>
</protein>
<gene>
    <name evidence="2" type="ORF">Pmani_005104</name>
</gene>
<evidence type="ECO:0008006" key="4">
    <source>
        <dbReference type="Google" id="ProtNLM"/>
    </source>
</evidence>
<accession>A0AAE1QCD6</accession>
<reference evidence="2" key="1">
    <citation type="submission" date="2023-11" db="EMBL/GenBank/DDBJ databases">
        <title>Genome assemblies of two species of porcelain crab, Petrolisthes cinctipes and Petrolisthes manimaculis (Anomura: Porcellanidae).</title>
        <authorList>
            <person name="Angst P."/>
        </authorList>
    </citation>
    <scope>NUCLEOTIDE SEQUENCE</scope>
    <source>
        <strain evidence="2">PB745_02</strain>
        <tissue evidence="2">Gill</tissue>
    </source>
</reference>
<evidence type="ECO:0000256" key="1">
    <source>
        <dbReference type="SAM" id="MobiDB-lite"/>
    </source>
</evidence>
<dbReference type="EMBL" id="JAWZYT010000373">
    <property type="protein sequence ID" value="KAK4324264.1"/>
    <property type="molecule type" value="Genomic_DNA"/>
</dbReference>
<name>A0AAE1QCD6_9EUCA</name>
<dbReference type="PANTHER" id="PTHR24075:SF0">
    <property type="entry name" value="TRANSLOCATION PROTEIN SEC63 HOMOLOG"/>
    <property type="match status" value="1"/>
</dbReference>
<dbReference type="GO" id="GO:0006614">
    <property type="term" value="P:SRP-dependent cotranslational protein targeting to membrane"/>
    <property type="evidence" value="ECO:0007669"/>
    <property type="project" value="TreeGrafter"/>
</dbReference>
<feature type="compositionally biased region" description="Acidic residues" evidence="1">
    <location>
        <begin position="280"/>
        <end position="294"/>
    </location>
</feature>
<feature type="compositionally biased region" description="Basic and acidic residues" evidence="1">
    <location>
        <begin position="68"/>
        <end position="79"/>
    </location>
</feature>
<dbReference type="GO" id="GO:0031207">
    <property type="term" value="C:Sec62/Sec63 complex"/>
    <property type="evidence" value="ECO:0007669"/>
    <property type="project" value="TreeGrafter"/>
</dbReference>
<keyword evidence="3" id="KW-1185">Reference proteome</keyword>
<dbReference type="SUPFAM" id="SSF81296">
    <property type="entry name" value="E set domains"/>
    <property type="match status" value="1"/>
</dbReference>
<evidence type="ECO:0000313" key="3">
    <source>
        <dbReference type="Proteomes" id="UP001292094"/>
    </source>
</evidence>